<protein>
    <submittedName>
        <fullName evidence="2">Uncharacterized protein DUF563</fullName>
    </submittedName>
</protein>
<name>A0A562P187_9RHOB</name>
<dbReference type="GO" id="GO:0016757">
    <property type="term" value="F:glycosyltransferase activity"/>
    <property type="evidence" value="ECO:0007669"/>
    <property type="project" value="InterPro"/>
</dbReference>
<keyword evidence="3" id="KW-1185">Reference proteome</keyword>
<dbReference type="Proteomes" id="UP000316225">
    <property type="component" value="Unassembled WGS sequence"/>
</dbReference>
<reference evidence="2 3" key="1">
    <citation type="journal article" date="2015" name="Stand. Genomic Sci.">
        <title>Genomic Encyclopedia of Bacterial and Archaeal Type Strains, Phase III: the genomes of soil and plant-associated and newly described type strains.</title>
        <authorList>
            <person name="Whitman W.B."/>
            <person name="Woyke T."/>
            <person name="Klenk H.P."/>
            <person name="Zhou Y."/>
            <person name="Lilburn T.G."/>
            <person name="Beck B.J."/>
            <person name="De Vos P."/>
            <person name="Vandamme P."/>
            <person name="Eisen J.A."/>
            <person name="Garrity G."/>
            <person name="Hugenholtz P."/>
            <person name="Kyrpides N.C."/>
        </authorList>
    </citation>
    <scope>NUCLEOTIDE SEQUENCE [LARGE SCALE GENOMIC DNA]</scope>
    <source>
        <strain evidence="2 3">CGMCC 1.5364</strain>
    </source>
</reference>
<dbReference type="Pfam" id="PF04577">
    <property type="entry name" value="Glyco_transf_61"/>
    <property type="match status" value="1"/>
</dbReference>
<dbReference type="OrthoDB" id="6935590at2"/>
<gene>
    <name evidence="2" type="ORF">IQ24_00235</name>
</gene>
<evidence type="ECO:0000313" key="2">
    <source>
        <dbReference type="EMBL" id="TWI38101.1"/>
    </source>
</evidence>
<comment type="caution">
    <text evidence="2">The sequence shown here is derived from an EMBL/GenBank/DDBJ whole genome shotgun (WGS) entry which is preliminary data.</text>
</comment>
<evidence type="ECO:0000313" key="3">
    <source>
        <dbReference type="Proteomes" id="UP000316225"/>
    </source>
</evidence>
<sequence>MRILRPITERLRGLIGLRSEELRNAADEQWQVAPPEVRAVPPVLIPDGHAERIVQTEFAPTDLVLASLAGDPAEQIGPTMGYLLRDVDIIDGVAYSRGIRLHLHRHHRRSPFPQHMTDEGKGALYESWVGNRWFGNWLLDDCLSYSLAEEAGGPVTTRPKTPGHVTEYEELLKMQPRRICDAHFDELIVFDDHANNSNRIGRAARFRRQLTQGASEDPVPGVFLMRGRSGDLRNLANEEQIAAYLAEHHGFKVYWPETHTARELVAACAGAKVVAGVEGSQLCHAIGAMPPGATVLTLQPPDRVTTVLKLMTDRWLQRLAVVVGVGVATSFQVDPADVAEIMNLILQEQGRDPS</sequence>
<dbReference type="InterPro" id="IPR049625">
    <property type="entry name" value="Glyco_transf_61_cat"/>
</dbReference>
<dbReference type="AlphaFoldDB" id="A0A562P187"/>
<accession>A0A562P187</accession>
<feature type="domain" description="Glycosyltransferase 61 catalytic" evidence="1">
    <location>
        <begin position="135"/>
        <end position="296"/>
    </location>
</feature>
<evidence type="ECO:0000259" key="1">
    <source>
        <dbReference type="Pfam" id="PF04577"/>
    </source>
</evidence>
<dbReference type="RefSeq" id="WP_145395878.1">
    <property type="nucleotide sequence ID" value="NZ_VLKU01000001.1"/>
</dbReference>
<organism evidence="2 3">
    <name type="scientific">Paracoccus sulfuroxidans</name>
    <dbReference type="NCBI Taxonomy" id="384678"/>
    <lineage>
        <taxon>Bacteria</taxon>
        <taxon>Pseudomonadati</taxon>
        <taxon>Pseudomonadota</taxon>
        <taxon>Alphaproteobacteria</taxon>
        <taxon>Rhodobacterales</taxon>
        <taxon>Paracoccaceae</taxon>
        <taxon>Paracoccus</taxon>
    </lineage>
</organism>
<dbReference type="EMBL" id="VLKU01000001">
    <property type="protein sequence ID" value="TWI38101.1"/>
    <property type="molecule type" value="Genomic_DNA"/>
</dbReference>
<proteinExistence type="predicted"/>